<reference evidence="1 2" key="1">
    <citation type="journal article" date="2023" name="Plants (Basel)">
        <title>Bridging the Gap: Combining Genomics and Transcriptomics Approaches to Understand Stylosanthes scabra, an Orphan Legume from the Brazilian Caatinga.</title>
        <authorList>
            <person name="Ferreira-Neto J.R.C."/>
            <person name="da Silva M.D."/>
            <person name="Binneck E."/>
            <person name="de Melo N.F."/>
            <person name="da Silva R.H."/>
            <person name="de Melo A.L.T.M."/>
            <person name="Pandolfi V."/>
            <person name="Bustamante F.O."/>
            <person name="Brasileiro-Vidal A.C."/>
            <person name="Benko-Iseppon A.M."/>
        </authorList>
    </citation>
    <scope>NUCLEOTIDE SEQUENCE [LARGE SCALE GENOMIC DNA]</scope>
    <source>
        <tissue evidence="1">Leaves</tissue>
    </source>
</reference>
<evidence type="ECO:0000313" key="1">
    <source>
        <dbReference type="EMBL" id="MED6225075.1"/>
    </source>
</evidence>
<organism evidence="1 2">
    <name type="scientific">Stylosanthes scabra</name>
    <dbReference type="NCBI Taxonomy" id="79078"/>
    <lineage>
        <taxon>Eukaryota</taxon>
        <taxon>Viridiplantae</taxon>
        <taxon>Streptophyta</taxon>
        <taxon>Embryophyta</taxon>
        <taxon>Tracheophyta</taxon>
        <taxon>Spermatophyta</taxon>
        <taxon>Magnoliopsida</taxon>
        <taxon>eudicotyledons</taxon>
        <taxon>Gunneridae</taxon>
        <taxon>Pentapetalae</taxon>
        <taxon>rosids</taxon>
        <taxon>fabids</taxon>
        <taxon>Fabales</taxon>
        <taxon>Fabaceae</taxon>
        <taxon>Papilionoideae</taxon>
        <taxon>50 kb inversion clade</taxon>
        <taxon>dalbergioids sensu lato</taxon>
        <taxon>Dalbergieae</taxon>
        <taxon>Pterocarpus clade</taxon>
        <taxon>Stylosanthes</taxon>
    </lineage>
</organism>
<dbReference type="Proteomes" id="UP001341840">
    <property type="component" value="Unassembled WGS sequence"/>
</dbReference>
<keyword evidence="2" id="KW-1185">Reference proteome</keyword>
<comment type="caution">
    <text evidence="1">The sequence shown here is derived from an EMBL/GenBank/DDBJ whole genome shotgun (WGS) entry which is preliminary data.</text>
</comment>
<evidence type="ECO:0000313" key="2">
    <source>
        <dbReference type="Proteomes" id="UP001341840"/>
    </source>
</evidence>
<sequence length="134" mass="15695">MELYLLRACHKLQAGCPIFDRKIFYDKDGLKLYAFTAALRCDHLGINVEVESIFSPKEARSRNDAAYKMLDKLLKQTGNSICDFNYRRLCLAQQQLEEQEGNQDSTMVRRLREVECDLKLLNKEIEIYKKHLGF</sequence>
<dbReference type="EMBL" id="JASCZI010273593">
    <property type="protein sequence ID" value="MED6225075.1"/>
    <property type="molecule type" value="Genomic_DNA"/>
</dbReference>
<protein>
    <submittedName>
        <fullName evidence="1">Uncharacterized protein</fullName>
    </submittedName>
</protein>
<gene>
    <name evidence="1" type="ORF">PIB30_090269</name>
</gene>
<accession>A0ABU6ZT27</accession>
<proteinExistence type="predicted"/>
<name>A0ABU6ZT27_9FABA</name>